<dbReference type="NCBIfam" id="NF003417">
    <property type="entry name" value="PRK04813.1"/>
    <property type="match status" value="4"/>
</dbReference>
<dbReference type="GO" id="GO:0005737">
    <property type="term" value="C:cytoplasm"/>
    <property type="evidence" value="ECO:0007669"/>
    <property type="project" value="TreeGrafter"/>
</dbReference>
<dbReference type="Gene3D" id="3.40.50.12780">
    <property type="entry name" value="N-terminal domain of ligase-like"/>
    <property type="match status" value="3"/>
</dbReference>
<dbReference type="SUPFAM" id="SSF56801">
    <property type="entry name" value="Acetyl-CoA synthetase-like"/>
    <property type="match status" value="4"/>
</dbReference>
<evidence type="ECO:0000259" key="4">
    <source>
        <dbReference type="PROSITE" id="PS50075"/>
    </source>
</evidence>
<dbReference type="FunFam" id="3.40.50.12780:FF:000014">
    <property type="entry name" value="Nonribosomal peptide synthetase 1"/>
    <property type="match status" value="1"/>
</dbReference>
<feature type="domain" description="Carrier" evidence="4">
    <location>
        <begin position="1566"/>
        <end position="1642"/>
    </location>
</feature>
<dbReference type="InterPro" id="IPR036736">
    <property type="entry name" value="ACP-like_sf"/>
</dbReference>
<dbReference type="CDD" id="cd19542">
    <property type="entry name" value="CT_NRPS-like"/>
    <property type="match status" value="1"/>
</dbReference>
<evidence type="ECO:0000313" key="6">
    <source>
        <dbReference type="Proteomes" id="UP001152592"/>
    </source>
</evidence>
<dbReference type="GO" id="GO:0031177">
    <property type="term" value="F:phosphopantetheine binding"/>
    <property type="evidence" value="ECO:0007669"/>
    <property type="project" value="TreeGrafter"/>
</dbReference>
<dbReference type="Proteomes" id="UP001152592">
    <property type="component" value="Unassembled WGS sequence"/>
</dbReference>
<feature type="domain" description="Carrier" evidence="4">
    <location>
        <begin position="2669"/>
        <end position="2747"/>
    </location>
</feature>
<sequence length="4359" mass="480082">MDTIEFWQSDLYGFDSLDFPPPADTTRDGLHPYVCEQSIPLSPSLGSDGDAATYIYAAWALLLGKYNMSRDIVIGAHSVPEAKTSTKLLPLRVQWALDTSISELLKTVRQKSNLLLRHASLQLSEIQSIGGDAMRACRFHSSVAVASRVVDAGHAKSDSVAVRVVLDPNGANLHLSSFSLRVGQTQLSTLAEQLVHTIQQLCNSSIHHIKIQDMDFVSPSDRTKILELNQVAVATFEAVVQDQFMNWVLNTPDAAAICSWDGSLTYRDLNELSLRLAGYLTRLGVQSGEMIPICFEKSKWAVVSMLAVLRSGGACVNISANHPYDRRKHILELCNTKLGLVSDLHASKFHKIGTQFFVVNEEFIRAQPLCTMDSLPCVTPDDIAYVLFTSGSTGMPKGIVIEHGSLCTSSKTHGDKWNMNAGTRVLQFASFSFDVSVADIFFSLMRGACICMPSEEDRINSLAATAAQMKVEWASLTPSVADFLTPREVPTLKTLILGGEASKQKNLSTWAESASLIVCTGPAETTIYCMGSEPKTTTSNPANVGSGIGGRIWIGDVDNSEQLAPIGCPGELLIEGRIVAREYLKDPERTKKSFLVEPNWLPNESPPRLRRVFKTGDLVRYDADGTVCFIGRRDTQVKIAGQRVELGEIEKNVLLRSPGLKRATAFANPPSEQNQRHKLILFLEFKDSALDAPTVEPVHNARAAELKEIYEALRLSVPPYMVPSLYVPLGAIPLTLNGKVDRRKLQELYSDLSDTELAGFALADTNAIHLNSGATNPAVNEIPSAGGPLVLVQSEPTATKDISLQSWPPSSSACSGSYQLLQRLEPRVVSFKNSAVGISAVIEAAFALLLSEFCKSQAVGFGLIVPQSSEIGQGSCPTIVVVDVDQEVALGHFLSKRDAHLNMMRQRHISGNEELHQLDQAYIGYGDDGIAPSTLLSLQSASTSSASELLDLAKRFHIKLLTHCSMDKNTFTLSAIYDQGVMSSTEISRFLSQFESLVESMCDADSNCCLQDIPLVGSQEAKEILKLAGPPCSSVDDVIFDKFRQAAQLRSHKTAIEAWDGIMSYADLLSYSESLAVKLHRLGVTRGDMVPICMQKSCLYPVAILAVLRLGAAFVPLDPVNPIARLKAVTDQINAQVILTSPATEDLWLPVVRTVVALDSPFEQHVLSCEDLPPIWTAPESIAYIIFTSGSTGTPKGVQVEHQNYLSGAVARASHIHRNENSRVFQFSSHAFDTSVEDILTTLLVGGTICIPSNTERQTDVEGAITRYKANVADLTPALVNTLSPARVPTLETLILGGEVITGAIVKTWASHVALINTYGPSECAIVGTVTNPLTVHSNYLDIGQGCACRTWIVDLQQGNRLVPIGVPGELILEGPIVGHGYLNEPIKTAAVFKKNMPWSNLDSRFYKTGDVVRLTERGELEFLHRKDTMIKLNGQRVELADIELHVLACFHTTDLAVEVISDGEISYLVLFFRSNEDTLLGSRDGVQRLSPEHVKLCQELKKRLADVLPSYMIPGTFVPLNEMPRTVSAKLDRARLRNIAQGLGEKDLNHYRLANDFELPSTANLELTEIERKVRSIWSKVLKVSEDSLRSDSDFIAVGGDSIRAMRLASSLKRAKFPISVPDIFRNPVLCEMAAKICCKTVPSIEEEFDPAPLSLVANPVSIREGCVQKGLCSSVDDIDDILPCTQFQESVMLASSMQPGAYSMRSIWNLKAGTDVNRLRAAWDTAVAAYPILRSIIIFSRGQESLQIVMKKVSIWRNGDSFHDYVQADESDYMGYATPLLRLCVIKATANQPACLIMTIHHALYDEASLEKILKEVNTLYERPKYRIAKSPSFSRFVRHLTTVDWNKSREFWENQMHGTPATKVLEANVSLTVATRSEKMIHRVLDIPLSLGLAEAPAATTLAIQVRAAWSLAMSCFARSEDIVFGATSMGRNVPLDGILDMVGPTMTTFPVRVQVNKNISVQDFLQQLQKQATDVIAHEHFGMQKISQINAAACDYQTILVVKTEDLPAGEEEDTSSVLINPDFTSSGKGFYLDKLILEVHISKKQISFFMTFDDSTISEWLLRSVLDTMAHFLHQLLSCDPTLKVRDLDYCNPEHAEKVESWNSKPFAMDHRMVHEVIQDRRLSDPKAIAIHAWDGVLTYTQLDEQANRLSNHLRIWLSRNVADRSTSPAVIPLCFERSCFAVISVLAVLKAGCAYVALDTNSPDQRLVDMCDQIGAKLTLCGSSQCKRLAKIPMPALTVDEDLIASLESLGGLEAPFGSLGPNETPGSPALVVFTSGSTGRPKPILISHRAVCSRARDFGPRMNFSASSRVLQNAAYAFDIHACEIFFTLIFGGTLFLINEDKSRLAEIVSQWNINWLFMTPSATETIEGAEAIPSVRTLVMAGEAPNRDQIARLKAGAIHLINAYGPAENTFFTSMNVITSQNTDPREIGPGINTRTWITHPEDVNKLMPIGATGELLLEGPSLSDGYLNRPSETAQAFIQCPSWATLRTGKFGLNHEQSPCGRILYRTGDLVHYLPDGSLRIVGRVGSQVKLRGQRLELEEVEHHLRQVMSQEVLAVELFTTPRGRQCLAAILPVCNLILGQEKTPIVPLSQDVRKIFASASTSLADRLPAFMIPSLYIPVHCLPRTLSGKLDRKALKAVLECMSNDDIQALALGEHQKIKPQTSEEKLLQGIWAKVLSIPTEEIGLDDSFFSLGGDSILAIRLSCSVALCDSDLRLAVNDVLLKPRLRDMAICIKTTGIATKRNLQPFAMIEPDTEHILHLVGQELKVDVAEIQDIYPCSALQEGFFSMSMQAPGAYVARHTFQLPPDIEKDRFCQIWSQTVSELDILRTRIAMSPSGRLMQVVLSSSVTYASNLKVYEDTADQELLCIALGSELHSAFIQKPSVESEALHFVWEASHIIFDGWSIALLINHLESLYFGKSPRPVNSYKNFINYIETSDQPAAKSFWEARLSNCHAPKFPPDLIDGQVSARKVFRSTFPLPSFSHRAITVPTLLEAAWAFVLAQKHSMEDIVYAMTLSGRNAPVEAIDAVVGPTICTVPKRTQIRSEDTVLSLLEQVRTANLQIMPYEQMGFQNILRLFPSGEDLKSRNILVIQTSRAEQSSLFEELDTASTADFNTYPLLLELLVIDSKDSHTQMVNVECSFDSTVIGEWEIENLMPQLFNVVHQMADLTRKLSEINIGLVEKENSILRTASEVLPVNDGRMDDLLQAQFRCHMEEAAICDEAGSMTYEDLQAAALTLSSYIMDSKKSKSGTSIALCFRQSRWSVIASIAGLFAGVTCVYLHPDDCLSTHLETMIRSDVGLVLSEVSFALSFRQHACVLVVNESILANLARNRSGADRSTFSEQADISFQFVNAPDWDRGSSILSVSHRELYTWYQRMRHSLPYTKQDRVLLAAGNGVLRDFLDILCTFAAGGCICIGPQQPIPSEIENSITKMNVTMLTRPPSRTRHLSLARCLTLKTIILYGEMPRQDDLQSLQFGVSLFSVYCPDVWPLGLSVVHIGVDSTLENLGRIQALSTLIVDNSSPSRSSPLGWVGKLCLNEDVANSSSCGPRPTGDQVKLNSDQSVTFVNSTAAPAYLDGCLVPLSRVESTALKRIHQMVDCKVEICHLTAMQRDFLVLFIDLNSDSKKPGALELRSRQLKLINPAIPRLKQALLQSLPHFMVPNIYLPLASMPRTYNGCVDRKALRTLAETLSEETINIFNPKETHLGHFETDQEQLMASLWAQVLNLEISSLTADSQWMSLGGDSILAMRLVALAKSSGLIITVADVLFLRTLSGLAAAARSPESSSAFEDQPTRSIRLSKLKESPSLLHEVQRYTQCTEVEIEDIGETTDFQNTMFCSGMLAEGGWNNHVCVDLAPNTDVDSIEQACTSLLATTPILRTAFIPFRGSLMQVVLPGGRLELQHHVSTDIAASTMQWITQDRARPSSLTTALARGTIISHTGHATRLILGISHMQYDGISLPIFCKQLHQAIVGQSLIAAPTTFIDYVQIANASFTTEAQSYWRDLLKQSNPTDIVLHRIPIYQHPMASMCMREITLQKSRSQKFTLATVVKTAWAYVLSNWASTDDVTFGTLVSGRHFSDQDLSTVVGPCLNLLPVRIRTATSGNAPQDLLQQVHDQHLATLPFEGVGYNRLITSCTDWAPWTRFSSIVHHQHLDQEDQRVRLIAAENDSADLWIVTEPRAGGSTLMLELMYSDQVFSAETIAALSSCLCETLEALLNLAPQSPHLPIQSSLFASLPALPIQPDELHPSKVQTSHVVDNASAPGAYQESERSIHEFVCEAWRSVGLDPTEGPNKPFYEKSGSILAAVELAGVYERMLNTTVLVDDLVIAGTVQEQVNLLLRCSFSAQI</sequence>
<dbReference type="InterPro" id="IPR001242">
    <property type="entry name" value="Condensation_dom"/>
</dbReference>
<proteinExistence type="predicted"/>
<dbReference type="GO" id="GO:0044550">
    <property type="term" value="P:secondary metabolite biosynthetic process"/>
    <property type="evidence" value="ECO:0007669"/>
    <property type="project" value="TreeGrafter"/>
</dbReference>
<dbReference type="OrthoDB" id="2320332at2759"/>
<evidence type="ECO:0000256" key="1">
    <source>
        <dbReference type="ARBA" id="ARBA00022450"/>
    </source>
</evidence>
<keyword evidence="3" id="KW-0436">Ligase</keyword>
<dbReference type="InterPro" id="IPR023213">
    <property type="entry name" value="CAT-like_dom_sf"/>
</dbReference>
<evidence type="ECO:0000256" key="3">
    <source>
        <dbReference type="ARBA" id="ARBA00022598"/>
    </source>
</evidence>
<evidence type="ECO:0000256" key="2">
    <source>
        <dbReference type="ARBA" id="ARBA00022553"/>
    </source>
</evidence>
<dbReference type="NCBIfam" id="TIGR01733">
    <property type="entry name" value="AA-adenyl-dom"/>
    <property type="match status" value="3"/>
</dbReference>
<dbReference type="InterPro" id="IPR042099">
    <property type="entry name" value="ANL_N_sf"/>
</dbReference>
<evidence type="ECO:0000313" key="5">
    <source>
        <dbReference type="EMBL" id="CAG8218181.1"/>
    </source>
</evidence>
<dbReference type="PROSITE" id="PS50075">
    <property type="entry name" value="CARRIER"/>
    <property type="match status" value="3"/>
</dbReference>
<dbReference type="Gene3D" id="3.40.50.980">
    <property type="match status" value="2"/>
</dbReference>
<dbReference type="Pfam" id="PF00668">
    <property type="entry name" value="Condensation"/>
    <property type="match status" value="3"/>
</dbReference>
<dbReference type="InterPro" id="IPR010071">
    <property type="entry name" value="AA_adenyl_dom"/>
</dbReference>
<dbReference type="GO" id="GO:0016874">
    <property type="term" value="F:ligase activity"/>
    <property type="evidence" value="ECO:0007669"/>
    <property type="project" value="UniProtKB-KW"/>
</dbReference>
<dbReference type="Pfam" id="PF00550">
    <property type="entry name" value="PP-binding"/>
    <property type="match status" value="3"/>
</dbReference>
<protein>
    <recommendedName>
        <fullName evidence="4">Carrier domain-containing protein</fullName>
    </recommendedName>
</protein>
<dbReference type="Gene3D" id="1.10.1200.10">
    <property type="entry name" value="ACP-like"/>
    <property type="match status" value="3"/>
</dbReference>
<dbReference type="PANTHER" id="PTHR45527:SF1">
    <property type="entry name" value="FATTY ACID SYNTHASE"/>
    <property type="match status" value="1"/>
</dbReference>
<dbReference type="Gene3D" id="2.30.38.10">
    <property type="entry name" value="Luciferase, Domain 3"/>
    <property type="match status" value="1"/>
</dbReference>
<comment type="caution">
    <text evidence="5">The sequence shown here is derived from an EMBL/GenBank/DDBJ whole genome shotgun (WGS) entry which is preliminary data.</text>
</comment>
<dbReference type="InterPro" id="IPR009081">
    <property type="entry name" value="PP-bd_ACP"/>
</dbReference>
<dbReference type="InterPro" id="IPR000873">
    <property type="entry name" value="AMP-dep_synth/lig_dom"/>
</dbReference>
<dbReference type="SUPFAM" id="SSF47336">
    <property type="entry name" value="ACP-like"/>
    <property type="match status" value="3"/>
</dbReference>
<keyword evidence="2" id="KW-0597">Phosphoprotein</keyword>
<dbReference type="InterPro" id="IPR020845">
    <property type="entry name" value="AMP-binding_CS"/>
</dbReference>
<dbReference type="GO" id="GO:0043041">
    <property type="term" value="P:amino acid activation for nonribosomal peptide biosynthetic process"/>
    <property type="evidence" value="ECO:0007669"/>
    <property type="project" value="TreeGrafter"/>
</dbReference>
<dbReference type="PANTHER" id="PTHR45527">
    <property type="entry name" value="NONRIBOSOMAL PEPTIDE SYNTHETASE"/>
    <property type="match status" value="1"/>
</dbReference>
<dbReference type="Gene3D" id="3.30.559.30">
    <property type="entry name" value="Nonribosomal peptide synthetase, condensation domain"/>
    <property type="match status" value="5"/>
</dbReference>
<feature type="domain" description="Carrier" evidence="4">
    <location>
        <begin position="3719"/>
        <end position="3795"/>
    </location>
</feature>
<dbReference type="InterPro" id="IPR045851">
    <property type="entry name" value="AMP-bd_C_sf"/>
</dbReference>
<dbReference type="Gene3D" id="3.30.300.30">
    <property type="match status" value="4"/>
</dbReference>
<dbReference type="CDD" id="cd05918">
    <property type="entry name" value="A_NRPS_SidN3_like"/>
    <property type="match status" value="3"/>
</dbReference>
<dbReference type="EMBL" id="CAJVPD010000002">
    <property type="protein sequence ID" value="CAG8218181.1"/>
    <property type="molecule type" value="Genomic_DNA"/>
</dbReference>
<dbReference type="InterPro" id="IPR006162">
    <property type="entry name" value="Ppantetheine_attach_site"/>
</dbReference>
<accession>A0A9W4I422</accession>
<dbReference type="Pfam" id="PF00501">
    <property type="entry name" value="AMP-binding"/>
    <property type="match status" value="3"/>
</dbReference>
<dbReference type="SUPFAM" id="SSF52777">
    <property type="entry name" value="CoA-dependent acyltransferases"/>
    <property type="match status" value="8"/>
</dbReference>
<gene>
    <name evidence="5" type="ORF">PSALAMII_LOCUS13</name>
</gene>
<dbReference type="Gene3D" id="3.30.559.10">
    <property type="entry name" value="Chloramphenicol acetyltransferase-like domain"/>
    <property type="match status" value="3"/>
</dbReference>
<name>A0A9W4I422_9EURO</name>
<dbReference type="CDD" id="cd19545">
    <property type="entry name" value="FUM14_C_NRPS-like"/>
    <property type="match status" value="2"/>
</dbReference>
<reference evidence="5" key="1">
    <citation type="submission" date="2021-07" db="EMBL/GenBank/DDBJ databases">
        <authorList>
            <person name="Branca A.L. A."/>
        </authorList>
    </citation>
    <scope>NUCLEOTIDE SEQUENCE</scope>
</reference>
<keyword evidence="1" id="KW-0596">Phosphopantetheine</keyword>
<dbReference type="PROSITE" id="PS00455">
    <property type="entry name" value="AMP_BINDING"/>
    <property type="match status" value="3"/>
</dbReference>
<dbReference type="PROSITE" id="PS00012">
    <property type="entry name" value="PHOSPHOPANTETHEINE"/>
    <property type="match status" value="3"/>
</dbReference>
<dbReference type="FunFam" id="3.30.300.30:FF:000015">
    <property type="entry name" value="Nonribosomal peptide synthase SidD"/>
    <property type="match status" value="3"/>
</dbReference>
<organism evidence="5 6">
    <name type="scientific">Penicillium salamii</name>
    <dbReference type="NCBI Taxonomy" id="1612424"/>
    <lineage>
        <taxon>Eukaryota</taxon>
        <taxon>Fungi</taxon>
        <taxon>Dikarya</taxon>
        <taxon>Ascomycota</taxon>
        <taxon>Pezizomycotina</taxon>
        <taxon>Eurotiomycetes</taxon>
        <taxon>Eurotiomycetidae</taxon>
        <taxon>Eurotiales</taxon>
        <taxon>Aspergillaceae</taxon>
        <taxon>Penicillium</taxon>
    </lineage>
</organism>